<dbReference type="SUPFAM" id="SSF55194">
    <property type="entry name" value="Ribosome recycling factor, RRF"/>
    <property type="match status" value="1"/>
</dbReference>
<dbReference type="GO" id="GO:0006415">
    <property type="term" value="P:translational termination"/>
    <property type="evidence" value="ECO:0007669"/>
    <property type="project" value="UniProtKB-UniRule"/>
</dbReference>
<dbReference type="Gene3D" id="3.30.1360.40">
    <property type="match status" value="1"/>
</dbReference>
<dbReference type="InterPro" id="IPR036191">
    <property type="entry name" value="RRF_sf"/>
</dbReference>
<comment type="similarity">
    <text evidence="2 5">Belongs to the RRF family.</text>
</comment>
<evidence type="ECO:0000313" key="8">
    <source>
        <dbReference type="EMBL" id="PJF48402.1"/>
    </source>
</evidence>
<protein>
    <recommendedName>
        <fullName evidence="5">Ribosome-recycling factor</fullName>
        <shortName evidence="5">RRF</shortName>
    </recommendedName>
    <alternativeName>
        <fullName evidence="5">Ribosome-releasing factor</fullName>
    </alternativeName>
</protein>
<dbReference type="NCBIfam" id="TIGR00496">
    <property type="entry name" value="frr"/>
    <property type="match status" value="1"/>
</dbReference>
<dbReference type="FunFam" id="3.30.1360.40:FF:000001">
    <property type="entry name" value="Ribosome-recycling factor"/>
    <property type="match status" value="1"/>
</dbReference>
<feature type="coiled-coil region" evidence="6">
    <location>
        <begin position="117"/>
        <end position="162"/>
    </location>
</feature>
<accession>A0A2M8QF77</accession>
<dbReference type="HAMAP" id="MF_00040">
    <property type="entry name" value="RRF"/>
    <property type="match status" value="1"/>
</dbReference>
<dbReference type="GO" id="GO:0005737">
    <property type="term" value="C:cytoplasm"/>
    <property type="evidence" value="ECO:0007669"/>
    <property type="project" value="UniProtKB-SubCell"/>
</dbReference>
<comment type="subcellular location">
    <subcellularLocation>
        <location evidence="1 5">Cytoplasm</location>
    </subcellularLocation>
</comment>
<evidence type="ECO:0000256" key="6">
    <source>
        <dbReference type="SAM" id="Coils"/>
    </source>
</evidence>
<evidence type="ECO:0000256" key="1">
    <source>
        <dbReference type="ARBA" id="ARBA00004496"/>
    </source>
</evidence>
<evidence type="ECO:0000256" key="5">
    <source>
        <dbReference type="HAMAP-Rule" id="MF_00040"/>
    </source>
</evidence>
<evidence type="ECO:0000256" key="4">
    <source>
        <dbReference type="ARBA" id="ARBA00022917"/>
    </source>
</evidence>
<reference evidence="8 9" key="1">
    <citation type="submission" date="2017-11" db="EMBL/GenBank/DDBJ databases">
        <title>Evolution of Phototrophy in the Chloroflexi Phylum Driven by Horizontal Gene Transfer.</title>
        <authorList>
            <person name="Ward L.M."/>
            <person name="Hemp J."/>
            <person name="Shih P.M."/>
            <person name="Mcglynn S.E."/>
            <person name="Fischer W."/>
        </authorList>
    </citation>
    <scope>NUCLEOTIDE SEQUENCE [LARGE SCALE GENOMIC DNA]</scope>
    <source>
        <strain evidence="8">JP3_7</strain>
    </source>
</reference>
<dbReference type="FunFam" id="1.10.132.20:FF:000001">
    <property type="entry name" value="Ribosome-recycling factor"/>
    <property type="match status" value="1"/>
</dbReference>
<dbReference type="InterPro" id="IPR023584">
    <property type="entry name" value="Ribosome_recyc_fac_dom"/>
</dbReference>
<comment type="function">
    <text evidence="5">Responsible for the release of ribosomes from messenger RNA at the termination of protein biosynthesis. May increase the efficiency of translation by recycling ribosomes from one round of translation to another.</text>
</comment>
<dbReference type="AlphaFoldDB" id="A0A2M8QF77"/>
<organism evidence="8 9">
    <name type="scientific">Candidatus Thermofonsia Clade 3 bacterium</name>
    <dbReference type="NCBI Taxonomy" id="2364212"/>
    <lineage>
        <taxon>Bacteria</taxon>
        <taxon>Bacillati</taxon>
        <taxon>Chloroflexota</taxon>
        <taxon>Candidatus Thermofontia</taxon>
        <taxon>Candidatus Thermofonsia Clade 3</taxon>
    </lineage>
</organism>
<keyword evidence="4 5" id="KW-0648">Protein biosynthesis</keyword>
<keyword evidence="6" id="KW-0175">Coiled coil</keyword>
<dbReference type="Pfam" id="PF01765">
    <property type="entry name" value="RRF"/>
    <property type="match status" value="1"/>
</dbReference>
<dbReference type="InterPro" id="IPR002661">
    <property type="entry name" value="Ribosome_recyc_fac"/>
</dbReference>
<evidence type="ECO:0000313" key="9">
    <source>
        <dbReference type="Proteomes" id="UP000230790"/>
    </source>
</evidence>
<dbReference type="PANTHER" id="PTHR20982">
    <property type="entry name" value="RIBOSOME RECYCLING FACTOR"/>
    <property type="match status" value="1"/>
</dbReference>
<dbReference type="Gene3D" id="1.10.132.20">
    <property type="entry name" value="Ribosome-recycling factor"/>
    <property type="match status" value="1"/>
</dbReference>
<proteinExistence type="inferred from homology"/>
<comment type="caution">
    <text evidence="8">The sequence shown here is derived from an EMBL/GenBank/DDBJ whole genome shotgun (WGS) entry which is preliminary data.</text>
</comment>
<dbReference type="PANTHER" id="PTHR20982:SF3">
    <property type="entry name" value="MITOCHONDRIAL RIBOSOME RECYCLING FACTOR PSEUDO 1"/>
    <property type="match status" value="1"/>
</dbReference>
<evidence type="ECO:0000259" key="7">
    <source>
        <dbReference type="Pfam" id="PF01765"/>
    </source>
</evidence>
<evidence type="ECO:0000256" key="2">
    <source>
        <dbReference type="ARBA" id="ARBA00005912"/>
    </source>
</evidence>
<sequence>MADEIKSVIKEIEKEMERAIQAMEVDFQAIRTGRASPALVERIPVEYYGAQVPLQQLATITVPEAQVIMIKPFDPTTLKTIEKAISASDVKLVPNNDGKVIRLNIPPLTEERRRDIVKLVHKRLEEAKVAIRNHRREGMEMLKALEAEERITEDEHKRGKQELENLTHRFTARADELGARKEREIMEM</sequence>
<dbReference type="GO" id="GO:0043023">
    <property type="term" value="F:ribosomal large subunit binding"/>
    <property type="evidence" value="ECO:0007669"/>
    <property type="project" value="TreeGrafter"/>
</dbReference>
<name>A0A2M8QF77_9CHLR</name>
<dbReference type="Proteomes" id="UP000230790">
    <property type="component" value="Unassembled WGS sequence"/>
</dbReference>
<keyword evidence="3 5" id="KW-0963">Cytoplasm</keyword>
<dbReference type="EMBL" id="PGTN01000015">
    <property type="protein sequence ID" value="PJF48402.1"/>
    <property type="molecule type" value="Genomic_DNA"/>
</dbReference>
<gene>
    <name evidence="5" type="primary">frr</name>
    <name evidence="8" type="ORF">CUN48_03525</name>
</gene>
<dbReference type="CDD" id="cd00520">
    <property type="entry name" value="RRF"/>
    <property type="match status" value="1"/>
</dbReference>
<feature type="domain" description="Ribosome recycling factor" evidence="7">
    <location>
        <begin position="25"/>
        <end position="186"/>
    </location>
</feature>
<evidence type="ECO:0000256" key="3">
    <source>
        <dbReference type="ARBA" id="ARBA00022490"/>
    </source>
</evidence>